<organism evidence="1 2">
    <name type="scientific">Peronosclerospora sorghi</name>
    <dbReference type="NCBI Taxonomy" id="230839"/>
    <lineage>
        <taxon>Eukaryota</taxon>
        <taxon>Sar</taxon>
        <taxon>Stramenopiles</taxon>
        <taxon>Oomycota</taxon>
        <taxon>Peronosporomycetes</taxon>
        <taxon>Peronosporales</taxon>
        <taxon>Peronosporaceae</taxon>
        <taxon>Peronosclerospora</taxon>
    </lineage>
</organism>
<accession>A0ACC0W1W4</accession>
<dbReference type="EMBL" id="CM047583">
    <property type="protein sequence ID" value="KAI9912749.1"/>
    <property type="molecule type" value="Genomic_DNA"/>
</dbReference>
<comment type="caution">
    <text evidence="1">The sequence shown here is derived from an EMBL/GenBank/DDBJ whole genome shotgun (WGS) entry which is preliminary data.</text>
</comment>
<protein>
    <submittedName>
        <fullName evidence="1">Uncharacterized protein</fullName>
    </submittedName>
</protein>
<name>A0ACC0W1W4_9STRA</name>
<gene>
    <name evidence="1" type="ORF">PsorP6_005629</name>
</gene>
<proteinExistence type="predicted"/>
<keyword evidence="2" id="KW-1185">Reference proteome</keyword>
<sequence length="830" mass="89163">MVARSSRQRRKLANGYFEGDAKPAPPPPHRPRARDSPSFLPSFLMADYDDDKDYCPLCMEELDLTDQTFNACPCGYQVCLWCWHQIKNEYNGLCPACRQPYADLAKHKHPLDREEVVRRTKQRKQKEKQDRRALSAAGHSKAAAATPTPAPAPTLPRKSLQNVRVLQRNLVYVIGLPVHFANETMLRAHDCFGQYGTIVKAVVNKAHLSADRATHASTASAYITFAQKEHALACIVAIDGYCLDGSVLRASFGTTKYCNFFLRKMQCNNPDCLYLHELGDEDDSFTKEEMQTALHSGKAAFRDISTVSGQMEERAGSRFPPPTRPPPSSSTSSSRSASSLARATTLVRSQSSEVYGNSQRHAQSAAAISKLRQASGDLDPRNSSTENTRAATHNLYSKVVARGSSSSYGNATIESASESTSTPLLRVETSRGKETTQSVDAVVSPLEALKLATGSSTEKPVWAQPFPTPTVLHHEPDEPMTTTTSSSSSETSVYSPFGLGFDAGASSGNVELLPTPAVASDGWDASSLSDPTLSAFSPAVSTIPSASTSSSMSFASIDAIFSQRNESTEALAGLLGLQLAPESIAKIPPPQDGHTSRFAFANPTDARPDRPPTQTRFELLDGTKLNDRSFSALDAARYDPASSVSSGLALVTDRCDFPPLGSAPKDVHPPLPLSSPSFGSALHRAEGPLDGAVGTDAGGGGLAFLQQMLPNVNISFGGDYSRSLSSRGGFHGTSATPASERRSGRRLFERCERRTDGMKACESWDGGTRSSCVFDEGPSSARAFSSCSDPALVTRGLSTDLYDLTSSTSIASHESESESVRLHEDLGTFR</sequence>
<evidence type="ECO:0000313" key="1">
    <source>
        <dbReference type="EMBL" id="KAI9912749.1"/>
    </source>
</evidence>
<reference evidence="1 2" key="1">
    <citation type="journal article" date="2022" name="bioRxiv">
        <title>The genome of the oomycete Peronosclerospora sorghi, a cosmopolitan pathogen of maize and sorghum, is inflated with dispersed pseudogenes.</title>
        <authorList>
            <person name="Fletcher K."/>
            <person name="Martin F."/>
            <person name="Isakeit T."/>
            <person name="Cavanaugh K."/>
            <person name="Magill C."/>
            <person name="Michelmore R."/>
        </authorList>
    </citation>
    <scope>NUCLEOTIDE SEQUENCE [LARGE SCALE GENOMIC DNA]</scope>
    <source>
        <strain evidence="1">P6</strain>
    </source>
</reference>
<evidence type="ECO:0000313" key="2">
    <source>
        <dbReference type="Proteomes" id="UP001163321"/>
    </source>
</evidence>
<dbReference type="Proteomes" id="UP001163321">
    <property type="component" value="Chromosome 4"/>
</dbReference>